<evidence type="ECO:0000313" key="2">
    <source>
        <dbReference type="EMBL" id="PAV25875.1"/>
    </source>
</evidence>
<keyword evidence="1" id="KW-0808">Transferase</keyword>
<keyword evidence="3" id="KW-1185">Reference proteome</keyword>
<dbReference type="InterPro" id="IPR029044">
    <property type="entry name" value="Nucleotide-diphossugar_trans"/>
</dbReference>
<dbReference type="InterPro" id="IPR051706">
    <property type="entry name" value="Glycosyltransferase_domain"/>
</dbReference>
<evidence type="ECO:0000256" key="1">
    <source>
        <dbReference type="ARBA" id="ARBA00022679"/>
    </source>
</evidence>
<name>A0A2A2I418_9GAMM</name>
<dbReference type="Proteomes" id="UP000218332">
    <property type="component" value="Unassembled WGS sequence"/>
</dbReference>
<dbReference type="RefSeq" id="WP_095611080.1">
    <property type="nucleotide sequence ID" value="NZ_NMPM01000046.1"/>
</dbReference>
<protein>
    <recommendedName>
        <fullName evidence="4">Mannosyltransferase OCH1-like enzyme</fullName>
    </recommendedName>
</protein>
<comment type="caution">
    <text evidence="2">The sequence shown here is derived from an EMBL/GenBank/DDBJ whole genome shotgun (WGS) entry which is preliminary data.</text>
</comment>
<dbReference type="InterPro" id="IPR007577">
    <property type="entry name" value="GlycoTrfase_DXD_sugar-bd_CS"/>
</dbReference>
<dbReference type="GO" id="GO:0016020">
    <property type="term" value="C:membrane"/>
    <property type="evidence" value="ECO:0007669"/>
    <property type="project" value="GOC"/>
</dbReference>
<dbReference type="EMBL" id="NMPM01000046">
    <property type="protein sequence ID" value="PAV25875.1"/>
    <property type="molecule type" value="Genomic_DNA"/>
</dbReference>
<proteinExistence type="predicted"/>
<dbReference type="SUPFAM" id="SSF53448">
    <property type="entry name" value="Nucleotide-diphospho-sugar transferases"/>
    <property type="match status" value="1"/>
</dbReference>
<dbReference type="Pfam" id="PF04488">
    <property type="entry name" value="Gly_transf_sug"/>
    <property type="match status" value="1"/>
</dbReference>
<organism evidence="2 3">
    <name type="scientific">Tamilnaduibacter salinus</name>
    <dbReference type="NCBI Taxonomy" id="1484056"/>
    <lineage>
        <taxon>Bacteria</taxon>
        <taxon>Pseudomonadati</taxon>
        <taxon>Pseudomonadota</taxon>
        <taxon>Gammaproteobacteria</taxon>
        <taxon>Pseudomonadales</taxon>
        <taxon>Marinobacteraceae</taxon>
        <taxon>Tamilnaduibacter</taxon>
    </lineage>
</organism>
<dbReference type="AlphaFoldDB" id="A0A2A2I418"/>
<dbReference type="GO" id="GO:0051999">
    <property type="term" value="P:mannosyl-inositol phosphorylceramide biosynthetic process"/>
    <property type="evidence" value="ECO:0007669"/>
    <property type="project" value="TreeGrafter"/>
</dbReference>
<gene>
    <name evidence="2" type="ORF">CF392_08765</name>
</gene>
<reference evidence="2 3" key="1">
    <citation type="submission" date="2017-07" db="EMBL/GenBank/DDBJ databases">
        <title>Tamlnaduibacter salinus (Mi-7) genome sequencing.</title>
        <authorList>
            <person name="Verma A."/>
            <person name="Krishnamurthi S."/>
        </authorList>
    </citation>
    <scope>NUCLEOTIDE SEQUENCE [LARGE SCALE GENOMIC DNA]</scope>
    <source>
        <strain evidence="2 3">Mi-7</strain>
    </source>
</reference>
<dbReference type="Gene3D" id="3.90.550.20">
    <property type="match status" value="1"/>
</dbReference>
<dbReference type="PANTHER" id="PTHR32385">
    <property type="entry name" value="MANNOSYL PHOSPHORYLINOSITOL CERAMIDE SYNTHASE"/>
    <property type="match status" value="1"/>
</dbReference>
<sequence>MSGIPKILHFVWIGDESRRPDNCIQTWEKHHPDFEIRLWGNHEYETRNWRTKHHMDEFRRQSDICGAADLMRWEILLDQGGIALDADSVSLHVMPEWLLSCTAFACWENELMSPGLIANGYVGCHSGDPLIRHIVGHCERSTELVFRREWFGLRRRKVASWKTVGPKAITDAFYEIGYDPLTILPSHFFIPKHLSGQFYSGSGPVYSNQLFASTNENLYGALYEQSADSLADMNPAEAAATMGNHQPSD</sequence>
<dbReference type="GO" id="GO:0000030">
    <property type="term" value="F:mannosyltransferase activity"/>
    <property type="evidence" value="ECO:0007669"/>
    <property type="project" value="TreeGrafter"/>
</dbReference>
<evidence type="ECO:0008006" key="4">
    <source>
        <dbReference type="Google" id="ProtNLM"/>
    </source>
</evidence>
<dbReference type="PANTHER" id="PTHR32385:SF15">
    <property type="entry name" value="INOSITOL PHOSPHOCERAMIDE MANNOSYLTRANSFERASE 1"/>
    <property type="match status" value="1"/>
</dbReference>
<evidence type="ECO:0000313" key="3">
    <source>
        <dbReference type="Proteomes" id="UP000218332"/>
    </source>
</evidence>
<accession>A0A2A2I418</accession>